<evidence type="ECO:0000313" key="3">
    <source>
        <dbReference type="EMBL" id="KAG5684989.1"/>
    </source>
</evidence>
<dbReference type="EMBL" id="JADBJN010000001">
    <property type="protein sequence ID" value="KAG5684989.1"/>
    <property type="molecule type" value="Genomic_DNA"/>
</dbReference>
<comment type="caution">
    <text evidence="3">The sequence shown here is derived from an EMBL/GenBank/DDBJ whole genome shotgun (WGS) entry which is preliminary data.</text>
</comment>
<dbReference type="PRINTS" id="PR00080">
    <property type="entry name" value="SDRFAMILY"/>
</dbReference>
<accession>A0A9J6CSE7</accession>
<dbReference type="PRINTS" id="PR00081">
    <property type="entry name" value="GDHRDH"/>
</dbReference>
<dbReference type="Proteomes" id="UP001107558">
    <property type="component" value="Chromosome 1"/>
</dbReference>
<keyword evidence="2" id="KW-0472">Membrane</keyword>
<dbReference type="PANTHER" id="PTHR24322">
    <property type="entry name" value="PKSB"/>
    <property type="match status" value="1"/>
</dbReference>
<comment type="similarity">
    <text evidence="1">Belongs to the short-chain dehydrogenases/reductases (SDR) family.</text>
</comment>
<feature type="transmembrane region" description="Helical" evidence="2">
    <location>
        <begin position="25"/>
        <end position="48"/>
    </location>
</feature>
<keyword evidence="4" id="KW-1185">Reference proteome</keyword>
<organism evidence="3 4">
    <name type="scientific">Polypedilum vanderplanki</name>
    <name type="common">Sleeping chironomid midge</name>
    <dbReference type="NCBI Taxonomy" id="319348"/>
    <lineage>
        <taxon>Eukaryota</taxon>
        <taxon>Metazoa</taxon>
        <taxon>Ecdysozoa</taxon>
        <taxon>Arthropoda</taxon>
        <taxon>Hexapoda</taxon>
        <taxon>Insecta</taxon>
        <taxon>Pterygota</taxon>
        <taxon>Neoptera</taxon>
        <taxon>Endopterygota</taxon>
        <taxon>Diptera</taxon>
        <taxon>Nematocera</taxon>
        <taxon>Chironomoidea</taxon>
        <taxon>Chironomidae</taxon>
        <taxon>Chironominae</taxon>
        <taxon>Polypedilum</taxon>
        <taxon>Polypedilum</taxon>
    </lineage>
</organism>
<name>A0A9J6CSE7_POLVA</name>
<dbReference type="PANTHER" id="PTHR24322:SF748">
    <property type="entry name" value="FI23927P1-RELATED"/>
    <property type="match status" value="1"/>
</dbReference>
<keyword evidence="2" id="KW-1133">Transmembrane helix</keyword>
<sequence>MENISEITKGDYNPAEHSPKVQMSIWQFLSTFLGSLLITAKVLLINLLKLFERKIPKDITNKVVLVTGGGNGLGRALSMRFAKEGCKIAIADIDYKNAQKTAEEIKEKYKVDCKAFECDITNYSAILKLKIDIENSLGPVDILVNNAGFLYPTLFLSSNVETIEKVIELNLTSQIKMTRTFLPTMIDRKYGHIMTIASLGSLSTMQGHTVYCASKWGLNGFMSNLYDEIHINKQDEFIKLTTIYPQFIDTRKELSDILDKAELNLLRSSPGEVADKAVEGMLLNETKIIISTVFLMQSEIFLTLMRFLPAEAREFLFGSMMNLSKLNEILK</sequence>
<evidence type="ECO:0000256" key="1">
    <source>
        <dbReference type="RuleBase" id="RU000363"/>
    </source>
</evidence>
<protein>
    <submittedName>
        <fullName evidence="3">Uncharacterized protein</fullName>
    </submittedName>
</protein>
<dbReference type="Gene3D" id="3.40.50.720">
    <property type="entry name" value="NAD(P)-binding Rossmann-like Domain"/>
    <property type="match status" value="1"/>
</dbReference>
<dbReference type="GO" id="GO:0016616">
    <property type="term" value="F:oxidoreductase activity, acting on the CH-OH group of donors, NAD or NADP as acceptor"/>
    <property type="evidence" value="ECO:0007669"/>
    <property type="project" value="TreeGrafter"/>
</dbReference>
<dbReference type="Pfam" id="PF00106">
    <property type="entry name" value="adh_short"/>
    <property type="match status" value="1"/>
</dbReference>
<proteinExistence type="inferred from homology"/>
<keyword evidence="2" id="KW-0812">Transmembrane</keyword>
<evidence type="ECO:0000313" key="4">
    <source>
        <dbReference type="Proteomes" id="UP001107558"/>
    </source>
</evidence>
<reference evidence="3" key="1">
    <citation type="submission" date="2021-03" db="EMBL/GenBank/DDBJ databases">
        <title>Chromosome level genome of the anhydrobiotic midge Polypedilum vanderplanki.</title>
        <authorList>
            <person name="Yoshida Y."/>
            <person name="Kikawada T."/>
            <person name="Gusev O."/>
        </authorList>
    </citation>
    <scope>NUCLEOTIDE SEQUENCE</scope>
    <source>
        <strain evidence="3">NIAS01</strain>
        <tissue evidence="3">Whole body or cell culture</tissue>
    </source>
</reference>
<gene>
    <name evidence="3" type="ORF">PVAND_014192</name>
</gene>
<dbReference type="GO" id="GO:0005811">
    <property type="term" value="C:lipid droplet"/>
    <property type="evidence" value="ECO:0007669"/>
    <property type="project" value="TreeGrafter"/>
</dbReference>
<dbReference type="AlphaFoldDB" id="A0A9J6CSE7"/>
<dbReference type="InterPro" id="IPR002347">
    <property type="entry name" value="SDR_fam"/>
</dbReference>
<evidence type="ECO:0000256" key="2">
    <source>
        <dbReference type="SAM" id="Phobius"/>
    </source>
</evidence>
<dbReference type="SUPFAM" id="SSF51735">
    <property type="entry name" value="NAD(P)-binding Rossmann-fold domains"/>
    <property type="match status" value="1"/>
</dbReference>
<dbReference type="OrthoDB" id="6251714at2759"/>
<dbReference type="InterPro" id="IPR036291">
    <property type="entry name" value="NAD(P)-bd_dom_sf"/>
</dbReference>